<feature type="transmembrane region" description="Helical" evidence="1">
    <location>
        <begin position="58"/>
        <end position="76"/>
    </location>
</feature>
<comment type="caution">
    <text evidence="2">The sequence shown here is derived from an EMBL/GenBank/DDBJ whole genome shotgun (WGS) entry which is preliminary data.</text>
</comment>
<keyword evidence="1" id="KW-1133">Transmembrane helix</keyword>
<organism evidence="2 3">
    <name type="scientific">Phocoenobacter skyensis</name>
    <dbReference type="NCBI Taxonomy" id="97481"/>
    <lineage>
        <taxon>Bacteria</taxon>
        <taxon>Pseudomonadati</taxon>
        <taxon>Pseudomonadota</taxon>
        <taxon>Gammaproteobacteria</taxon>
        <taxon>Pasteurellales</taxon>
        <taxon>Pasteurellaceae</taxon>
        <taxon>Phocoenobacter</taxon>
    </lineage>
</organism>
<feature type="transmembrane region" description="Helical" evidence="1">
    <location>
        <begin position="162"/>
        <end position="180"/>
    </location>
</feature>
<evidence type="ECO:0000256" key="1">
    <source>
        <dbReference type="SAM" id="Phobius"/>
    </source>
</evidence>
<reference evidence="2" key="1">
    <citation type="journal article" date="2023" name="Front. Microbiol.">
        <title>Phylogeography and host specificity of Pasteurellaceae pathogenic to sea-farmed fish in the north-east Atlantic.</title>
        <authorList>
            <person name="Gulla S."/>
            <person name="Colquhoun D.J."/>
            <person name="Olsen A.B."/>
            <person name="Spilsberg B."/>
            <person name="Lagesen K."/>
            <person name="Aakesson C.P."/>
            <person name="Strom S."/>
            <person name="Manji F."/>
            <person name="Birkbeck T.H."/>
            <person name="Nilsen H.K."/>
        </authorList>
    </citation>
    <scope>NUCLEOTIDE SEQUENCE</scope>
    <source>
        <strain evidence="2">98B1</strain>
    </source>
</reference>
<dbReference type="EMBL" id="JASAYT010000024">
    <property type="protein sequence ID" value="MDP8175349.1"/>
    <property type="molecule type" value="Genomic_DNA"/>
</dbReference>
<dbReference type="Proteomes" id="UP001231736">
    <property type="component" value="Unassembled WGS sequence"/>
</dbReference>
<feature type="transmembrane region" description="Helical" evidence="1">
    <location>
        <begin position="31"/>
        <end position="52"/>
    </location>
</feature>
<evidence type="ECO:0000313" key="2">
    <source>
        <dbReference type="EMBL" id="MDP8175349.1"/>
    </source>
</evidence>
<keyword evidence="1" id="KW-0812">Transmembrane</keyword>
<sequence length="190" mass="22665">MNETYTQYLKRNIKTYFKISFKGEDCNRMQYLMILLAVLFSLILSMCKFLLSEEYLSILIYFSAILYPSLIIHYYYRKIDNLSEWYTARFKKLEQKERRKMIWGMILGLSLGVWGIYYVLYKQKFGGMEVSTYAKPYVKGAFVIEAMKGQSIISFFASHTMLFAWICLVIDLSILLYIYVKQKILKFRNS</sequence>
<dbReference type="AlphaFoldDB" id="A0AAJ6P327"/>
<accession>A0AAJ6P327</accession>
<feature type="transmembrane region" description="Helical" evidence="1">
    <location>
        <begin position="101"/>
        <end position="120"/>
    </location>
</feature>
<name>A0AAJ6P327_9PAST</name>
<keyword evidence="1" id="KW-0472">Membrane</keyword>
<proteinExistence type="predicted"/>
<evidence type="ECO:0000313" key="3">
    <source>
        <dbReference type="Proteomes" id="UP001231736"/>
    </source>
</evidence>
<gene>
    <name evidence="2" type="ORF">QJU97_07760</name>
</gene>
<protein>
    <submittedName>
        <fullName evidence="2">Uncharacterized protein</fullName>
    </submittedName>
</protein>
<dbReference type="RefSeq" id="WP_306376046.1">
    <property type="nucleotide sequence ID" value="NZ_JASAYT010000024.1"/>
</dbReference>